<evidence type="ECO:0000313" key="1">
    <source>
        <dbReference type="EMBL" id="KAK5950448.1"/>
    </source>
</evidence>
<comment type="caution">
    <text evidence="1">The sequence shown here is derived from an EMBL/GenBank/DDBJ whole genome shotgun (WGS) entry which is preliminary data.</text>
</comment>
<keyword evidence="2" id="KW-1185">Reference proteome</keyword>
<name>A0AAN8EAU9_9EURO</name>
<dbReference type="AlphaFoldDB" id="A0AAN8EAU9"/>
<dbReference type="EMBL" id="JAKLMC020000026">
    <property type="protein sequence ID" value="KAK5950448.1"/>
    <property type="molecule type" value="Genomic_DNA"/>
</dbReference>
<evidence type="ECO:0008006" key="3">
    <source>
        <dbReference type="Google" id="ProtNLM"/>
    </source>
</evidence>
<organism evidence="1 2">
    <name type="scientific">Knufia fluminis</name>
    <dbReference type="NCBI Taxonomy" id="191047"/>
    <lineage>
        <taxon>Eukaryota</taxon>
        <taxon>Fungi</taxon>
        <taxon>Dikarya</taxon>
        <taxon>Ascomycota</taxon>
        <taxon>Pezizomycotina</taxon>
        <taxon>Eurotiomycetes</taxon>
        <taxon>Chaetothyriomycetidae</taxon>
        <taxon>Chaetothyriales</taxon>
        <taxon>Trichomeriaceae</taxon>
        <taxon>Knufia</taxon>
    </lineage>
</organism>
<reference evidence="1 2" key="1">
    <citation type="submission" date="2022-12" db="EMBL/GenBank/DDBJ databases">
        <title>Genomic features and morphological characterization of a novel Knufia sp. strain isolated from spacecraft assembly facility.</title>
        <authorList>
            <person name="Teixeira M."/>
            <person name="Chander A.M."/>
            <person name="Stajich J.E."/>
            <person name="Venkateswaran K."/>
        </authorList>
    </citation>
    <scope>NUCLEOTIDE SEQUENCE [LARGE SCALE GENOMIC DNA]</scope>
    <source>
        <strain evidence="1 2">FJI-L2-BK-P2</strain>
    </source>
</reference>
<proteinExistence type="predicted"/>
<accession>A0AAN8EAU9</accession>
<gene>
    <name evidence="1" type="ORF">OHC33_008391</name>
</gene>
<protein>
    <recommendedName>
        <fullName evidence="3">F-box domain-containing protein</fullName>
    </recommendedName>
</protein>
<sequence>MPHINDLPPEILLLIFYALHNICPLDFLVQRIPDVCILWHNLIINEKFEVKKERRWQGDTASVHDWVFSGHRKSFQWPWEQAYWQPVNYRLIIHMTAEQAAAMREVICETRKAKEEKGGDFTDQDLAECRCRWCRKVLQPV</sequence>
<evidence type="ECO:0000313" key="2">
    <source>
        <dbReference type="Proteomes" id="UP001316803"/>
    </source>
</evidence>
<dbReference type="Proteomes" id="UP001316803">
    <property type="component" value="Unassembled WGS sequence"/>
</dbReference>